<name>A0A931G6J3_9MICC</name>
<feature type="region of interest" description="Disordered" evidence="1">
    <location>
        <begin position="112"/>
        <end position="142"/>
    </location>
</feature>
<evidence type="ECO:0000256" key="1">
    <source>
        <dbReference type="SAM" id="MobiDB-lite"/>
    </source>
</evidence>
<dbReference type="EMBL" id="JADNYM010000025">
    <property type="protein sequence ID" value="MBG0741103.1"/>
    <property type="molecule type" value="Genomic_DNA"/>
</dbReference>
<gene>
    <name evidence="2" type="ORF">IV500_17165</name>
</gene>
<accession>A0A931G6J3</accession>
<dbReference type="RefSeq" id="WP_196398039.1">
    <property type="nucleotide sequence ID" value="NZ_JADNYM010000025.1"/>
</dbReference>
<dbReference type="Proteomes" id="UP000655366">
    <property type="component" value="Unassembled WGS sequence"/>
</dbReference>
<organism evidence="2 3">
    <name type="scientific">Arthrobacter terrae</name>
    <dbReference type="NCBI Taxonomy" id="2935737"/>
    <lineage>
        <taxon>Bacteria</taxon>
        <taxon>Bacillati</taxon>
        <taxon>Actinomycetota</taxon>
        <taxon>Actinomycetes</taxon>
        <taxon>Micrococcales</taxon>
        <taxon>Micrococcaceae</taxon>
        <taxon>Arthrobacter</taxon>
    </lineage>
</organism>
<comment type="caution">
    <text evidence="2">The sequence shown here is derived from an EMBL/GenBank/DDBJ whole genome shotgun (WGS) entry which is preliminary data.</text>
</comment>
<proteinExistence type="predicted"/>
<evidence type="ECO:0000313" key="2">
    <source>
        <dbReference type="EMBL" id="MBG0741103.1"/>
    </source>
</evidence>
<feature type="compositionally biased region" description="Basic and acidic residues" evidence="1">
    <location>
        <begin position="129"/>
        <end position="142"/>
    </location>
</feature>
<keyword evidence="3" id="KW-1185">Reference proteome</keyword>
<dbReference type="AlphaFoldDB" id="A0A931G6J3"/>
<sequence length="142" mass="15997">MNALRTATVTTADTKEVIEGLPVLGNWYNGDGYDWMGRVEARGWQVISGWGCDGWDLGSWPYIMIAGTRTRDEAGELWGMASYCEGDVTTTWHRTRDAHWEEISRHAHFHWQSGQSDGPATLPATAEKMPPEWKRPYGEPLG</sequence>
<evidence type="ECO:0000313" key="3">
    <source>
        <dbReference type="Proteomes" id="UP000655366"/>
    </source>
</evidence>
<protein>
    <submittedName>
        <fullName evidence="2">Uncharacterized protein</fullName>
    </submittedName>
</protein>
<reference evidence="2 3" key="1">
    <citation type="submission" date="2020-11" db="EMBL/GenBank/DDBJ databases">
        <title>Arthrobacter antarcticus sp. nov., isolated from Antarctic Soil.</title>
        <authorList>
            <person name="Li J."/>
        </authorList>
    </citation>
    <scope>NUCLEOTIDE SEQUENCE [LARGE SCALE GENOMIC DNA]</scope>
    <source>
        <strain evidence="2 3">Z1-20</strain>
    </source>
</reference>